<evidence type="ECO:0008006" key="3">
    <source>
        <dbReference type="Google" id="ProtNLM"/>
    </source>
</evidence>
<comment type="caution">
    <text evidence="1">The sequence shown here is derived from an EMBL/GenBank/DDBJ whole genome shotgun (WGS) entry which is preliminary data.</text>
</comment>
<name>A0ABD5SXG7_9EURY</name>
<evidence type="ECO:0000313" key="1">
    <source>
        <dbReference type="EMBL" id="MFC6769921.1"/>
    </source>
</evidence>
<organism evidence="1 2">
    <name type="scientific">Halorubrum pallidum</name>
    <dbReference type="NCBI Taxonomy" id="1526114"/>
    <lineage>
        <taxon>Archaea</taxon>
        <taxon>Methanobacteriati</taxon>
        <taxon>Methanobacteriota</taxon>
        <taxon>Stenosarchaea group</taxon>
        <taxon>Halobacteria</taxon>
        <taxon>Halobacteriales</taxon>
        <taxon>Haloferacaceae</taxon>
        <taxon>Halorubrum</taxon>
    </lineage>
</organism>
<reference evidence="1 2" key="1">
    <citation type="journal article" date="2019" name="Int. J. Syst. Evol. Microbiol.">
        <title>The Global Catalogue of Microorganisms (GCM) 10K type strain sequencing project: providing services to taxonomists for standard genome sequencing and annotation.</title>
        <authorList>
            <consortium name="The Broad Institute Genomics Platform"/>
            <consortium name="The Broad Institute Genome Sequencing Center for Infectious Disease"/>
            <person name="Wu L."/>
            <person name="Ma J."/>
        </authorList>
    </citation>
    <scope>NUCLEOTIDE SEQUENCE [LARGE SCALE GENOMIC DNA]</scope>
    <source>
        <strain evidence="1 2">PJ61</strain>
    </source>
</reference>
<sequence>MPPLNELYNKYEGERIFLLGNGPSLQDTPLEKIDNEYTMGMKRVNDIYDQTSWRPSFYFNPREDLPDKEERFIGQNIKDGIACFINKETFHKFGEHDNVYYIDRKEWKREPVTSIAGNDIHSKDFTELEKESIEESYRYWSDDPAEFLYTYNSMFAAIQLAVYFGFDEIYLLGCDLGYDYHDPHMIFDTGVDPMDYSTGPKDFLTRIPAFLKGCLKERVVLRSMANAIAFLLFLTPLAGMYIRFTQSILNSGDPNHFSSTYRVMPKDNRYANEEIRRSHIVVKKILEDLNIDIYNATVGGELEVYERVDIEEIL</sequence>
<evidence type="ECO:0000313" key="2">
    <source>
        <dbReference type="Proteomes" id="UP001596274"/>
    </source>
</evidence>
<gene>
    <name evidence="1" type="ORF">ACFQDD_00015</name>
</gene>
<keyword evidence="2" id="KW-1185">Reference proteome</keyword>
<dbReference type="Proteomes" id="UP001596274">
    <property type="component" value="Unassembled WGS sequence"/>
</dbReference>
<accession>A0ABD5SXG7</accession>
<dbReference type="AlphaFoldDB" id="A0ABD5SXG7"/>
<dbReference type="EMBL" id="JBHSWT010000001">
    <property type="protein sequence ID" value="MFC6769921.1"/>
    <property type="molecule type" value="Genomic_DNA"/>
</dbReference>
<dbReference type="Gene3D" id="3.90.1480.10">
    <property type="entry name" value="Alpha-2,3-sialyltransferase"/>
    <property type="match status" value="1"/>
</dbReference>
<proteinExistence type="predicted"/>
<protein>
    <recommendedName>
        <fullName evidence="3">DUF115 domain-containing protein</fullName>
    </recommendedName>
</protein>